<dbReference type="OrthoDB" id="20273at2759"/>
<gene>
    <name evidence="1" type="ORF">FCALED_LOCUS13401</name>
</gene>
<dbReference type="Proteomes" id="UP000789570">
    <property type="component" value="Unassembled WGS sequence"/>
</dbReference>
<organism evidence="1 2">
    <name type="scientific">Funneliformis caledonium</name>
    <dbReference type="NCBI Taxonomy" id="1117310"/>
    <lineage>
        <taxon>Eukaryota</taxon>
        <taxon>Fungi</taxon>
        <taxon>Fungi incertae sedis</taxon>
        <taxon>Mucoromycota</taxon>
        <taxon>Glomeromycotina</taxon>
        <taxon>Glomeromycetes</taxon>
        <taxon>Glomerales</taxon>
        <taxon>Glomeraceae</taxon>
        <taxon>Funneliformis</taxon>
    </lineage>
</organism>
<evidence type="ECO:0000313" key="2">
    <source>
        <dbReference type="Proteomes" id="UP000789570"/>
    </source>
</evidence>
<comment type="caution">
    <text evidence="1">The sequence shown here is derived from an EMBL/GenBank/DDBJ whole genome shotgun (WGS) entry which is preliminary data.</text>
</comment>
<evidence type="ECO:0000313" key="1">
    <source>
        <dbReference type="EMBL" id="CAG8699467.1"/>
    </source>
</evidence>
<accession>A0A9N9N400</accession>
<sequence length="54" mass="6280">MIIKIDLANWVPYKFNKIDVAVFDRAANNDLLLLVPNQNAPPSRLRVDVELFIW</sequence>
<feature type="non-terminal residue" evidence="1">
    <location>
        <position position="54"/>
    </location>
</feature>
<dbReference type="EMBL" id="CAJVPQ010007688">
    <property type="protein sequence ID" value="CAG8699467.1"/>
    <property type="molecule type" value="Genomic_DNA"/>
</dbReference>
<name>A0A9N9N400_9GLOM</name>
<proteinExistence type="predicted"/>
<reference evidence="1" key="1">
    <citation type="submission" date="2021-06" db="EMBL/GenBank/DDBJ databases">
        <authorList>
            <person name="Kallberg Y."/>
            <person name="Tangrot J."/>
            <person name="Rosling A."/>
        </authorList>
    </citation>
    <scope>NUCLEOTIDE SEQUENCE</scope>
    <source>
        <strain evidence="1">UK204</strain>
    </source>
</reference>
<dbReference type="AlphaFoldDB" id="A0A9N9N400"/>
<protein>
    <submittedName>
        <fullName evidence="1">621_t:CDS:1</fullName>
    </submittedName>
</protein>
<keyword evidence="2" id="KW-1185">Reference proteome</keyword>